<dbReference type="AlphaFoldDB" id="A0A521F0V8"/>
<sequence>MKVLSAFLVMVLGGSTLIFAQLDRATFPFSYLNTNVKSLSLGNATVSLDRFGNEEISPAVVGEEGETSSYTKLAELFLAIETRMGP</sequence>
<gene>
    <name evidence="2" type="ORF">SAMN06265219_11494</name>
</gene>
<feature type="chain" id="PRO_5021756400" evidence="1">
    <location>
        <begin position="21"/>
        <end position="86"/>
    </location>
</feature>
<protein>
    <submittedName>
        <fullName evidence="2">Uncharacterized protein</fullName>
    </submittedName>
</protein>
<keyword evidence="3" id="KW-1185">Reference proteome</keyword>
<dbReference type="Proteomes" id="UP000317557">
    <property type="component" value="Unassembled WGS sequence"/>
</dbReference>
<keyword evidence="1" id="KW-0732">Signal</keyword>
<dbReference type="EMBL" id="FXTP01000014">
    <property type="protein sequence ID" value="SMO89706.1"/>
    <property type="molecule type" value="Genomic_DNA"/>
</dbReference>
<evidence type="ECO:0000313" key="2">
    <source>
        <dbReference type="EMBL" id="SMO89706.1"/>
    </source>
</evidence>
<feature type="signal peptide" evidence="1">
    <location>
        <begin position="1"/>
        <end position="20"/>
    </location>
</feature>
<evidence type="ECO:0000313" key="3">
    <source>
        <dbReference type="Proteomes" id="UP000317557"/>
    </source>
</evidence>
<evidence type="ECO:0000256" key="1">
    <source>
        <dbReference type="SAM" id="SignalP"/>
    </source>
</evidence>
<organism evidence="2 3">
    <name type="scientific">Gracilimonas mengyeensis</name>
    <dbReference type="NCBI Taxonomy" id="1302730"/>
    <lineage>
        <taxon>Bacteria</taxon>
        <taxon>Pseudomonadati</taxon>
        <taxon>Balneolota</taxon>
        <taxon>Balneolia</taxon>
        <taxon>Balneolales</taxon>
        <taxon>Balneolaceae</taxon>
        <taxon>Gracilimonas</taxon>
    </lineage>
</organism>
<accession>A0A521F0V8</accession>
<reference evidence="2 3" key="1">
    <citation type="submission" date="2017-05" db="EMBL/GenBank/DDBJ databases">
        <authorList>
            <person name="Varghese N."/>
            <person name="Submissions S."/>
        </authorList>
    </citation>
    <scope>NUCLEOTIDE SEQUENCE [LARGE SCALE GENOMIC DNA]</scope>
    <source>
        <strain evidence="2 3">DSM 21985</strain>
    </source>
</reference>
<proteinExistence type="predicted"/>
<name>A0A521F0V8_9BACT</name>